<evidence type="ECO:0000313" key="1">
    <source>
        <dbReference type="EMBL" id="EFC06470.1"/>
    </source>
</evidence>
<protein>
    <submittedName>
        <fullName evidence="1">Uncharacterized protein</fullName>
    </submittedName>
</protein>
<proteinExistence type="predicted"/>
<organism evidence="1 2">
    <name type="scientific">Bulleidia extructa W1219</name>
    <dbReference type="NCBI Taxonomy" id="679192"/>
    <lineage>
        <taxon>Bacteria</taxon>
        <taxon>Bacillati</taxon>
        <taxon>Bacillota</taxon>
        <taxon>Erysipelotrichia</taxon>
        <taxon>Erysipelotrichales</taxon>
        <taxon>Erysipelotrichaceae</taxon>
        <taxon>Bulleidia</taxon>
    </lineage>
</organism>
<comment type="caution">
    <text evidence="1">The sequence shown here is derived from an EMBL/GenBank/DDBJ whole genome shotgun (WGS) entry which is preliminary data.</text>
</comment>
<evidence type="ECO:0000313" key="2">
    <source>
        <dbReference type="Proteomes" id="UP000005017"/>
    </source>
</evidence>
<reference evidence="2" key="1">
    <citation type="submission" date="2009-12" db="EMBL/GenBank/DDBJ databases">
        <title>Sequence of Clostridiales genomosp. BVAB3 str. UPII9-5.</title>
        <authorList>
            <person name="Madupu R."/>
            <person name="Durkin A.S."/>
            <person name="Torralba M."/>
            <person name="Methe B."/>
            <person name="Sutton G.G."/>
            <person name="Strausberg R.L."/>
            <person name="Nelson K.E."/>
        </authorList>
    </citation>
    <scope>NUCLEOTIDE SEQUENCE [LARGE SCALE GENOMIC DNA]</scope>
    <source>
        <strain evidence="2">W1219</strain>
    </source>
</reference>
<dbReference type="Proteomes" id="UP000005017">
    <property type="component" value="Unassembled WGS sequence"/>
</dbReference>
<name>D2MLR1_9FIRM</name>
<gene>
    <name evidence="1" type="ORF">HMPREF9013_1416</name>
</gene>
<accession>D2MLR1</accession>
<keyword evidence="2" id="KW-1185">Reference proteome</keyword>
<dbReference type="EMBL" id="ADFR01000001">
    <property type="protein sequence ID" value="EFC06470.1"/>
    <property type="molecule type" value="Genomic_DNA"/>
</dbReference>
<dbReference type="RefSeq" id="WP_006626332.1">
    <property type="nucleotide sequence ID" value="NZ_ADFR01000001.1"/>
</dbReference>
<sequence length="52" mass="6381">MAIKRVFHPKECIQLENLSVLELYELFSKEDNWEELAKINWPKTRKKKKIYT</sequence>
<dbReference type="AlphaFoldDB" id="D2MLR1"/>